<keyword evidence="5" id="KW-0378">Hydrolase</keyword>
<evidence type="ECO:0000313" key="7">
    <source>
        <dbReference type="Proteomes" id="UP001652661"/>
    </source>
</evidence>
<reference evidence="8" key="2">
    <citation type="submission" date="2025-08" db="UniProtKB">
        <authorList>
            <consortium name="RefSeq"/>
        </authorList>
    </citation>
    <scope>IDENTIFICATION</scope>
    <source>
        <strain evidence="8">14028-0561.14</strain>
        <tissue evidence="8">Whole fly</tissue>
    </source>
</reference>
<dbReference type="OrthoDB" id="3542292at2759"/>
<feature type="compositionally biased region" description="Low complexity" evidence="6">
    <location>
        <begin position="940"/>
        <end position="953"/>
    </location>
</feature>
<dbReference type="InterPro" id="IPR012341">
    <property type="entry name" value="6hp_glycosidase-like_sf"/>
</dbReference>
<evidence type="ECO:0000256" key="5">
    <source>
        <dbReference type="RuleBase" id="RU361180"/>
    </source>
</evidence>
<keyword evidence="5" id="KW-0326">Glycosidase</keyword>
<dbReference type="Proteomes" id="UP001652661">
    <property type="component" value="Chromosome 2R"/>
</dbReference>
<feature type="compositionally biased region" description="Polar residues" evidence="6">
    <location>
        <begin position="993"/>
        <end position="1007"/>
    </location>
</feature>
<dbReference type="InterPro" id="IPR001661">
    <property type="entry name" value="Glyco_hydro_37"/>
</dbReference>
<dbReference type="GO" id="GO:0004555">
    <property type="term" value="F:alpha,alpha-trehalase activity"/>
    <property type="evidence" value="ECO:0007669"/>
    <property type="project" value="UniProtKB-EC"/>
</dbReference>
<dbReference type="RefSeq" id="XP_017024918.1">
    <property type="nucleotide sequence ID" value="XM_017169429.3"/>
</dbReference>
<evidence type="ECO:0000256" key="3">
    <source>
        <dbReference type="ARBA" id="ARBA00012757"/>
    </source>
</evidence>
<feature type="compositionally biased region" description="Gly residues" evidence="6">
    <location>
        <begin position="1248"/>
        <end position="1259"/>
    </location>
</feature>
<name>A0A6P4IR05_DROKI</name>
<dbReference type="PRINTS" id="PR00744">
    <property type="entry name" value="GLHYDRLASE37"/>
</dbReference>
<accession>A0A6P4IR05</accession>
<feature type="region of interest" description="Disordered" evidence="6">
    <location>
        <begin position="711"/>
        <end position="788"/>
    </location>
</feature>
<reference evidence="7" key="1">
    <citation type="submission" date="2025-05" db="UniProtKB">
        <authorList>
            <consortium name="RefSeq"/>
        </authorList>
    </citation>
    <scope>NUCLEOTIDE SEQUENCE [LARGE SCALE GENOMIC DNA]</scope>
    <source>
        <strain evidence="7">14028-0561.14</strain>
    </source>
</reference>
<dbReference type="EC" id="3.2.1.28" evidence="3 5"/>
<feature type="compositionally biased region" description="Polar residues" evidence="6">
    <location>
        <begin position="1027"/>
        <end position="1043"/>
    </location>
</feature>
<feature type="region of interest" description="Disordered" evidence="6">
    <location>
        <begin position="800"/>
        <end position="926"/>
    </location>
</feature>
<dbReference type="GO" id="GO:0005993">
    <property type="term" value="P:trehalose catabolic process"/>
    <property type="evidence" value="ECO:0007669"/>
    <property type="project" value="TreeGrafter"/>
</dbReference>
<feature type="compositionally biased region" description="Basic and acidic residues" evidence="6">
    <location>
        <begin position="831"/>
        <end position="850"/>
    </location>
</feature>
<evidence type="ECO:0000256" key="1">
    <source>
        <dbReference type="ARBA" id="ARBA00001576"/>
    </source>
</evidence>
<evidence type="ECO:0000256" key="6">
    <source>
        <dbReference type="SAM" id="MobiDB-lite"/>
    </source>
</evidence>
<keyword evidence="7" id="KW-1185">Reference proteome</keyword>
<sequence length="1320" mass="142939">MALNCGCSPPMPSANADNKDVFCSGPLLDRVQQSCMFPDSKYFVDMSCIYTTGQTLSDYQLFSNCARNDGSLEFLQMFVEKHFNPPGSELEHWVPTDWKPLPSFLNKVCDPALKQFAAEINELWKQLGRRIKDDVKMSPDLYSIIYVPNPFIVPDTNSREYSYWGSFWIIRGLLQCGMHQTARGMIENFLALVQEYGYVPACGRIYCTGRTHPPLLIMMMKSYVDVTKDEQFAIKSLPLLEKEYESFTSQRSIDVKGRTMYQYRAVSSCPGPRPEAYREDLAAANKMDDAAREKYYTELKSASESGQDFSSRWFVAKGGSSEASLQDTKPSAIVPVELNAIIFRSGKILAEFNRKAGNAKKAEEYQDRCCVLVKAIRDVLWSNQAGIWLDYDVENNRSRNYFCCTNFAPLWARAFPLIDTDKVSKAIMEHIKTNNLDNLYGGVPHTLNKTAGQKWDYPNVFPPMMFMVLEGLDNLGTRASKAMSRRWAHRWVKSNYEAFRSEGFMSEKYFCEEFGTTGEASPNQAAVGYGWTNAVIIEFLCKYGREITMSDEEDKACKCTADRTKASFVITSRASMEKAFPPNTSTKSIDKRSCLCDQILSKTTTIAGSAFRPATSSKCMDKKKSCNCVQMVDRSTAAMGTQSTANCYSQEQQQSNGCCCAMSKTQMVPVQDRGKSGNDGGCACGAPQQNACSSPQQNSCACDISRTQMVPVQDKNQSGKQGNCSPGSGGTRTPSSARSKKQEAGGGCNSSSGQQKQHDPDCPCSQNQNTRSQSPSKSGSQSPSKAKQQKQQASQQCCSCPSEKQQQDPDCTSEAQENVCEQEPGEGDQDSPAKRECAEEEEQRRQEEQAKLVGHYSPLADDMPDECPKPPKKKKCCYCCDKDKDKDEETDEDATSETKSADHNSATDSCHSIATPRTQGNCSPQQNKAPNCCYCTAGTGAQSSGAQSKGSKSPQQNRAADGCRCGEGSGAQGKGAQGKGAQEKGAKSKSGDCSPQQNKAADSCQCTGGSGAQSPGAQSKGAKSKSGDCSPQQNKAADSCQCTAASGAQSPGAQSKGANSKSGNCSPQQNTAANSCCCTGGSGAQSSGAQGKAAKSKSQQSRAPESCSCFGGPGIQAADDCWCQAQTSIEECREAQGKQAQNKVAPSKCAICPHCGGVYTCSTENVHSSEATKANSECCKDTQMRGMSNIGLQKSCHRAEAAETKENCKEYSQVDNTGCDQQAEEDCCDCCEESSGQSGQGCEQNAGSSGGAAGCGGQSEPGDCDTRMAEDFPPEYGPTPIYNKQFSLKDPGADDDGCPKKEVKKPECCCCKEKENEEEE</sequence>
<feature type="region of interest" description="Disordered" evidence="6">
    <location>
        <begin position="1248"/>
        <end position="1303"/>
    </location>
</feature>
<feature type="compositionally biased region" description="Low complexity" evidence="6">
    <location>
        <begin position="1012"/>
        <end position="1021"/>
    </location>
</feature>
<organism evidence="7 8">
    <name type="scientific">Drosophila kikkawai</name>
    <name type="common">Fruit fly</name>
    <dbReference type="NCBI Taxonomy" id="30033"/>
    <lineage>
        <taxon>Eukaryota</taxon>
        <taxon>Metazoa</taxon>
        <taxon>Ecdysozoa</taxon>
        <taxon>Arthropoda</taxon>
        <taxon>Hexapoda</taxon>
        <taxon>Insecta</taxon>
        <taxon>Pterygota</taxon>
        <taxon>Neoptera</taxon>
        <taxon>Endopterygota</taxon>
        <taxon>Diptera</taxon>
        <taxon>Brachycera</taxon>
        <taxon>Muscomorpha</taxon>
        <taxon>Ephydroidea</taxon>
        <taxon>Drosophilidae</taxon>
        <taxon>Drosophila</taxon>
        <taxon>Sophophora</taxon>
    </lineage>
</organism>
<feature type="compositionally biased region" description="Low complexity" evidence="6">
    <location>
        <begin position="1084"/>
        <end position="1101"/>
    </location>
</feature>
<feature type="compositionally biased region" description="Low complexity" evidence="6">
    <location>
        <begin position="772"/>
        <end position="788"/>
    </location>
</feature>
<gene>
    <name evidence="8" type="primary">LOC108076520</name>
</gene>
<feature type="compositionally biased region" description="Polar residues" evidence="6">
    <location>
        <begin position="711"/>
        <end position="724"/>
    </location>
</feature>
<feature type="compositionally biased region" description="Low complexity" evidence="6">
    <location>
        <begin position="1044"/>
        <end position="1058"/>
    </location>
</feature>
<evidence type="ECO:0000256" key="4">
    <source>
        <dbReference type="ARBA" id="ARBA00019905"/>
    </source>
</evidence>
<dbReference type="PANTHER" id="PTHR23403:SF1">
    <property type="entry name" value="TREHALASE"/>
    <property type="match status" value="1"/>
</dbReference>
<dbReference type="PANTHER" id="PTHR23403">
    <property type="entry name" value="TREHALASE"/>
    <property type="match status" value="1"/>
</dbReference>
<dbReference type="SUPFAM" id="SSF48208">
    <property type="entry name" value="Six-hairpin glycosidases"/>
    <property type="match status" value="1"/>
</dbReference>
<feature type="compositionally biased region" description="Polar residues" evidence="6">
    <location>
        <begin position="903"/>
        <end position="926"/>
    </location>
</feature>
<dbReference type="InterPro" id="IPR008928">
    <property type="entry name" value="6-hairpin_glycosidase_sf"/>
</dbReference>
<dbReference type="Gene3D" id="1.50.10.10">
    <property type="match status" value="1"/>
</dbReference>
<feature type="compositionally biased region" description="Polar residues" evidence="6">
    <location>
        <begin position="1059"/>
        <end position="1074"/>
    </location>
</feature>
<proteinExistence type="inferred from homology"/>
<dbReference type="Pfam" id="PF01204">
    <property type="entry name" value="Trehalase"/>
    <property type="match status" value="1"/>
</dbReference>
<evidence type="ECO:0000313" key="8">
    <source>
        <dbReference type="RefSeq" id="XP_017024918.1"/>
    </source>
</evidence>
<feature type="region of interest" description="Disordered" evidence="6">
    <location>
        <begin position="940"/>
        <end position="1103"/>
    </location>
</feature>
<feature type="compositionally biased region" description="Basic and acidic residues" evidence="6">
    <location>
        <begin position="981"/>
        <end position="990"/>
    </location>
</feature>
<comment type="catalytic activity">
    <reaction evidence="1 5">
        <text>alpha,alpha-trehalose + H2O = alpha-D-glucose + beta-D-glucose</text>
        <dbReference type="Rhea" id="RHEA:32675"/>
        <dbReference type="ChEBI" id="CHEBI:15377"/>
        <dbReference type="ChEBI" id="CHEBI:15903"/>
        <dbReference type="ChEBI" id="CHEBI:16551"/>
        <dbReference type="ChEBI" id="CHEBI:17925"/>
        <dbReference type="EC" id="3.2.1.28"/>
    </reaction>
</comment>
<evidence type="ECO:0000256" key="2">
    <source>
        <dbReference type="ARBA" id="ARBA00005615"/>
    </source>
</evidence>
<dbReference type="GeneID" id="108076520"/>
<feature type="compositionally biased region" description="Gly residues" evidence="6">
    <location>
        <begin position="965"/>
        <end position="978"/>
    </location>
</feature>
<protein>
    <recommendedName>
        <fullName evidence="4 5">Trehalase</fullName>
        <ecNumber evidence="3 5">3.2.1.28</ecNumber>
    </recommendedName>
    <alternativeName>
        <fullName evidence="5">Alpha-trehalose glucohydrolase</fullName>
    </alternativeName>
</protein>
<comment type="similarity">
    <text evidence="2 5">Belongs to the glycosyl hydrolase 37 family.</text>
</comment>